<sequence>MECHSPDASGFGLRLIENPSEERCWTSQYDRNKESPQQRPWGIENGIKKGGRKPRPLFFYNFSI</sequence>
<dbReference type="AlphaFoldDB" id="A0A1F7RZ66"/>
<name>A0A1F7RZ66_9BACT</name>
<accession>A0A1F7RZ66</accession>
<comment type="caution">
    <text evidence="2">The sequence shown here is derived from an EMBL/GenBank/DDBJ whole genome shotgun (WGS) entry which is preliminary data.</text>
</comment>
<protein>
    <submittedName>
        <fullName evidence="2">Uncharacterized protein</fullName>
    </submittedName>
</protein>
<evidence type="ECO:0000313" key="3">
    <source>
        <dbReference type="Proteomes" id="UP000178797"/>
    </source>
</evidence>
<proteinExistence type="predicted"/>
<gene>
    <name evidence="2" type="ORF">A2W05_00285</name>
</gene>
<organism evidence="2 3">
    <name type="scientific">Candidatus Schekmanbacteria bacterium RBG_16_38_10</name>
    <dbReference type="NCBI Taxonomy" id="1817879"/>
    <lineage>
        <taxon>Bacteria</taxon>
        <taxon>Candidatus Schekmaniibacteriota</taxon>
    </lineage>
</organism>
<feature type="region of interest" description="Disordered" evidence="1">
    <location>
        <begin position="28"/>
        <end position="49"/>
    </location>
</feature>
<reference evidence="2 3" key="1">
    <citation type="journal article" date="2016" name="Nat. Commun.">
        <title>Thousands of microbial genomes shed light on interconnected biogeochemical processes in an aquifer system.</title>
        <authorList>
            <person name="Anantharaman K."/>
            <person name="Brown C.T."/>
            <person name="Hug L.A."/>
            <person name="Sharon I."/>
            <person name="Castelle C.J."/>
            <person name="Probst A.J."/>
            <person name="Thomas B.C."/>
            <person name="Singh A."/>
            <person name="Wilkins M.J."/>
            <person name="Karaoz U."/>
            <person name="Brodie E.L."/>
            <person name="Williams K.H."/>
            <person name="Hubbard S.S."/>
            <person name="Banfield J.F."/>
        </authorList>
    </citation>
    <scope>NUCLEOTIDE SEQUENCE [LARGE SCALE GENOMIC DNA]</scope>
</reference>
<evidence type="ECO:0000313" key="2">
    <source>
        <dbReference type="EMBL" id="OGL46865.1"/>
    </source>
</evidence>
<dbReference type="Proteomes" id="UP000178797">
    <property type="component" value="Unassembled WGS sequence"/>
</dbReference>
<evidence type="ECO:0000256" key="1">
    <source>
        <dbReference type="SAM" id="MobiDB-lite"/>
    </source>
</evidence>
<dbReference type="EMBL" id="MGDE01000070">
    <property type="protein sequence ID" value="OGL46865.1"/>
    <property type="molecule type" value="Genomic_DNA"/>
</dbReference>